<proteinExistence type="predicted"/>
<reference evidence="2 3" key="1">
    <citation type="journal article" date="2004" name="Nature">
        <title>Genome evolution in yeasts.</title>
        <authorList>
            <consortium name="Genolevures"/>
            <person name="Dujon B."/>
            <person name="Sherman D."/>
            <person name="Fischer G."/>
            <person name="Durrens P."/>
            <person name="Casaregola S."/>
            <person name="Lafontaine I."/>
            <person name="de Montigny J."/>
            <person name="Marck C."/>
            <person name="Neuveglise C."/>
            <person name="Talla E."/>
            <person name="Goffard N."/>
            <person name="Frangeul L."/>
            <person name="Aigle M."/>
            <person name="Anthouard V."/>
            <person name="Babour A."/>
            <person name="Barbe V."/>
            <person name="Barnay S."/>
            <person name="Blanchin S."/>
            <person name="Beckerich J.M."/>
            <person name="Beyne E."/>
            <person name="Bleykasten C."/>
            <person name="Boisrame A."/>
            <person name="Boyer J."/>
            <person name="Cattolico L."/>
            <person name="Confanioleri F."/>
            <person name="de Daruvar A."/>
            <person name="Despons L."/>
            <person name="Fabre E."/>
            <person name="Fairhead C."/>
            <person name="Ferry-Dumazet H."/>
            <person name="Groppi A."/>
            <person name="Hantraye F."/>
            <person name="Hennequin C."/>
            <person name="Jauniaux N."/>
            <person name="Joyet P."/>
            <person name="Kachouri R."/>
            <person name="Kerrest A."/>
            <person name="Koszul R."/>
            <person name="Lemaire M."/>
            <person name="Lesur I."/>
            <person name="Ma L."/>
            <person name="Muller H."/>
            <person name="Nicaud J.M."/>
            <person name="Nikolski M."/>
            <person name="Oztas S."/>
            <person name="Ozier-Kalogeropoulos O."/>
            <person name="Pellenz S."/>
            <person name="Potier S."/>
            <person name="Richard G.F."/>
            <person name="Straub M.L."/>
            <person name="Suleau A."/>
            <person name="Swennene D."/>
            <person name="Tekaia F."/>
            <person name="Wesolowski-Louvel M."/>
            <person name="Westhof E."/>
            <person name="Wirth B."/>
            <person name="Zeniou-Meyer M."/>
            <person name="Zivanovic I."/>
            <person name="Bolotin-Fukuhara M."/>
            <person name="Thierry A."/>
            <person name="Bouchier C."/>
            <person name="Caudron B."/>
            <person name="Scarpelli C."/>
            <person name="Gaillardin C."/>
            <person name="Weissenbach J."/>
            <person name="Wincker P."/>
            <person name="Souciet J.L."/>
        </authorList>
    </citation>
    <scope>NUCLEOTIDE SEQUENCE [LARGE SCALE GENOMIC DNA]</scope>
    <source>
        <strain evidence="3">ATCC 8585 / CBS 2359 / DSM 70799 / NBRC 1267 / NRRL Y-1140 / WM37</strain>
    </source>
</reference>
<dbReference type="EMBL" id="CR382124">
    <property type="protein sequence ID" value="CAH00195.1"/>
    <property type="molecule type" value="Genomic_DNA"/>
</dbReference>
<dbReference type="PaxDb" id="284590-Q6CSJ0"/>
<gene>
    <name evidence="2" type="ORF">KLLA0_D00616g</name>
</gene>
<dbReference type="eggNOG" id="ENOG502S399">
    <property type="taxonomic scope" value="Eukaryota"/>
</dbReference>
<dbReference type="Proteomes" id="UP000000598">
    <property type="component" value="Chromosome D"/>
</dbReference>
<dbReference type="STRING" id="284590.Q6CSJ0"/>
<protein>
    <submittedName>
        <fullName evidence="2">KLLA0D00616p</fullName>
    </submittedName>
</protein>
<keyword evidence="3" id="KW-1185">Reference proteome</keyword>
<evidence type="ECO:0000313" key="2">
    <source>
        <dbReference type="EMBL" id="CAH00195.1"/>
    </source>
</evidence>
<dbReference type="OMA" id="SPAKICP"/>
<feature type="compositionally biased region" description="Polar residues" evidence="1">
    <location>
        <begin position="24"/>
        <end position="39"/>
    </location>
</feature>
<dbReference type="HOGENOM" id="CLU_111692_0_0_1"/>
<dbReference type="AlphaFoldDB" id="Q6CSJ0"/>
<dbReference type="FunCoup" id="Q6CSJ0">
    <property type="interactions" value="74"/>
</dbReference>
<name>Q6CSJ0_KLULA</name>
<sequence length="229" mass="26115">MIQHRSPLKKRAVLTSKNVNIISTGNSITKPTGSTSSHGSPRRIKTKLDVERALQKSPVKQVFSIKRGSPKKKGDDDPSSFAFYEESEEDRAVALMRHVSLRRKAVHDENEQELENIDENKLAKVRAQATQNRGSNGTAISPLQDLDIELFPGTIQYRGFSQEHHLNLHLNHTRKLPEYITPPRNAKLKDFFVHETHVNDKDQVFSKTTDDINANKVVRKLQFCIDENR</sequence>
<evidence type="ECO:0000256" key="1">
    <source>
        <dbReference type="SAM" id="MobiDB-lite"/>
    </source>
</evidence>
<accession>Q6CSJ0</accession>
<dbReference type="InParanoid" id="Q6CSJ0"/>
<organism evidence="2 3">
    <name type="scientific">Kluyveromyces lactis (strain ATCC 8585 / CBS 2359 / DSM 70799 / NBRC 1267 / NRRL Y-1140 / WM37)</name>
    <name type="common">Yeast</name>
    <name type="synonym">Candida sphaerica</name>
    <dbReference type="NCBI Taxonomy" id="284590"/>
    <lineage>
        <taxon>Eukaryota</taxon>
        <taxon>Fungi</taxon>
        <taxon>Dikarya</taxon>
        <taxon>Ascomycota</taxon>
        <taxon>Saccharomycotina</taxon>
        <taxon>Saccharomycetes</taxon>
        <taxon>Saccharomycetales</taxon>
        <taxon>Saccharomycetaceae</taxon>
        <taxon>Kluyveromyces</taxon>
    </lineage>
</organism>
<dbReference type="KEGG" id="kla:KLLA0_D00616g"/>
<dbReference type="CDD" id="cd22876">
    <property type="entry name" value="Acm1_CIR"/>
    <property type="match status" value="1"/>
</dbReference>
<feature type="region of interest" description="Disordered" evidence="1">
    <location>
        <begin position="59"/>
        <end position="81"/>
    </location>
</feature>
<evidence type="ECO:0000313" key="3">
    <source>
        <dbReference type="Proteomes" id="UP000000598"/>
    </source>
</evidence>
<feature type="region of interest" description="Disordered" evidence="1">
    <location>
        <begin position="24"/>
        <end position="44"/>
    </location>
</feature>